<protein>
    <submittedName>
        <fullName evidence="1">Uncharacterized protein</fullName>
    </submittedName>
</protein>
<dbReference type="Proteomes" id="UP000887159">
    <property type="component" value="Unassembled WGS sequence"/>
</dbReference>
<evidence type="ECO:0000313" key="2">
    <source>
        <dbReference type="Proteomes" id="UP000887159"/>
    </source>
</evidence>
<evidence type="ECO:0000313" key="1">
    <source>
        <dbReference type="EMBL" id="GFX86440.1"/>
    </source>
</evidence>
<sequence length="136" mass="15743">MPRIRRNGYHHISEFDSCRIKVYRESGLSFHDIVTRFGWNMVGCHVNMELLGSGDHDTSSSRHAHNASVLTTLHFLDLETSSCVPHLRDLGDIFRQDNDRHVPTYFDIEVVQLLPWSAYSPRFASLKGYGHRFLKN</sequence>
<keyword evidence="2" id="KW-1185">Reference proteome</keyword>
<comment type="caution">
    <text evidence="1">The sequence shown here is derived from an EMBL/GenBank/DDBJ whole genome shotgun (WGS) entry which is preliminary data.</text>
</comment>
<gene>
    <name evidence="1" type="ORF">TNCV_2563291</name>
</gene>
<proteinExistence type="predicted"/>
<dbReference type="AlphaFoldDB" id="A0A8X6R2P6"/>
<name>A0A8X6R2P6_TRICX</name>
<accession>A0A8X6R2P6</accession>
<dbReference type="EMBL" id="BMAU01021007">
    <property type="protein sequence ID" value="GFX86440.1"/>
    <property type="molecule type" value="Genomic_DNA"/>
</dbReference>
<reference evidence="1" key="1">
    <citation type="submission" date="2020-08" db="EMBL/GenBank/DDBJ databases">
        <title>Multicomponent nature underlies the extraordinary mechanical properties of spider dragline silk.</title>
        <authorList>
            <person name="Kono N."/>
            <person name="Nakamura H."/>
            <person name="Mori M."/>
            <person name="Yoshida Y."/>
            <person name="Ohtoshi R."/>
            <person name="Malay A.D."/>
            <person name="Moran D.A.P."/>
            <person name="Tomita M."/>
            <person name="Numata K."/>
            <person name="Arakawa K."/>
        </authorList>
    </citation>
    <scope>NUCLEOTIDE SEQUENCE</scope>
</reference>
<organism evidence="1 2">
    <name type="scientific">Trichonephila clavipes</name>
    <name type="common">Golden silk orbweaver</name>
    <name type="synonym">Nephila clavipes</name>
    <dbReference type="NCBI Taxonomy" id="2585209"/>
    <lineage>
        <taxon>Eukaryota</taxon>
        <taxon>Metazoa</taxon>
        <taxon>Ecdysozoa</taxon>
        <taxon>Arthropoda</taxon>
        <taxon>Chelicerata</taxon>
        <taxon>Arachnida</taxon>
        <taxon>Araneae</taxon>
        <taxon>Araneomorphae</taxon>
        <taxon>Entelegynae</taxon>
        <taxon>Araneoidea</taxon>
        <taxon>Nephilidae</taxon>
        <taxon>Trichonephila</taxon>
    </lineage>
</organism>